<comment type="caution">
    <text evidence="1">The sequence shown here is derived from an EMBL/GenBank/DDBJ whole genome shotgun (WGS) entry which is preliminary data.</text>
</comment>
<dbReference type="EMBL" id="BSXS01000332">
    <property type="protein sequence ID" value="GME72043.1"/>
    <property type="molecule type" value="Genomic_DNA"/>
</dbReference>
<evidence type="ECO:0000313" key="1">
    <source>
        <dbReference type="EMBL" id="GME72043.1"/>
    </source>
</evidence>
<gene>
    <name evidence="1" type="ORF">Amon02_000082500</name>
</gene>
<proteinExistence type="predicted"/>
<dbReference type="Proteomes" id="UP001165064">
    <property type="component" value="Unassembled WGS sequence"/>
</dbReference>
<keyword evidence="2" id="KW-1185">Reference proteome</keyword>
<evidence type="ECO:0000313" key="2">
    <source>
        <dbReference type="Proteomes" id="UP001165064"/>
    </source>
</evidence>
<organism evidence="1 2">
    <name type="scientific">Ambrosiozyma monospora</name>
    <name type="common">Yeast</name>
    <name type="synonym">Endomycopsis monosporus</name>
    <dbReference type="NCBI Taxonomy" id="43982"/>
    <lineage>
        <taxon>Eukaryota</taxon>
        <taxon>Fungi</taxon>
        <taxon>Dikarya</taxon>
        <taxon>Ascomycota</taxon>
        <taxon>Saccharomycotina</taxon>
        <taxon>Pichiomycetes</taxon>
        <taxon>Pichiales</taxon>
        <taxon>Pichiaceae</taxon>
        <taxon>Ambrosiozyma</taxon>
    </lineage>
</organism>
<accession>A0ACB5SSX4</accession>
<protein>
    <submittedName>
        <fullName evidence="1">Unnamed protein product</fullName>
    </submittedName>
</protein>
<name>A0ACB5SSX4_AMBMO</name>
<reference evidence="1" key="1">
    <citation type="submission" date="2023-04" db="EMBL/GenBank/DDBJ databases">
        <title>Ambrosiozyma monospora NBRC 10751.</title>
        <authorList>
            <person name="Ichikawa N."/>
            <person name="Sato H."/>
            <person name="Tonouchi N."/>
        </authorList>
    </citation>
    <scope>NUCLEOTIDE SEQUENCE</scope>
    <source>
        <strain evidence="1">NBRC 10751</strain>
    </source>
</reference>
<sequence length="195" mass="21722">MPPKHPPPGPPPKSKRINGEPPTKKPKNGSHGTPPPPPPPGMRARPTSHQPPPPPPPGMRSRPPPPPPSSKNRRGPPPPPPPPGMKGNPASQQHHAPQLSEKELQIRSQQWLQLQKKRFCESKVQKGTFVHSSKIEMPPEHLRKIMNDQGDLSSKKFTQEKRSILGSLKYMPHAILKLLESMPQPWEQTKEVKVL</sequence>